<organism evidence="10 11">
    <name type="scientific">Phtheirospermum japonicum</name>
    <dbReference type="NCBI Taxonomy" id="374723"/>
    <lineage>
        <taxon>Eukaryota</taxon>
        <taxon>Viridiplantae</taxon>
        <taxon>Streptophyta</taxon>
        <taxon>Embryophyta</taxon>
        <taxon>Tracheophyta</taxon>
        <taxon>Spermatophyta</taxon>
        <taxon>Magnoliopsida</taxon>
        <taxon>eudicotyledons</taxon>
        <taxon>Gunneridae</taxon>
        <taxon>Pentapetalae</taxon>
        <taxon>asterids</taxon>
        <taxon>lamiids</taxon>
        <taxon>Lamiales</taxon>
        <taxon>Orobanchaceae</taxon>
        <taxon>Orobanchaceae incertae sedis</taxon>
        <taxon>Phtheirospermum</taxon>
    </lineage>
</organism>
<keyword evidence="8 10" id="KW-0503">Monooxygenase</keyword>
<evidence type="ECO:0000313" key="10">
    <source>
        <dbReference type="EMBL" id="GFQ00616.1"/>
    </source>
</evidence>
<accession>A0A830D043</accession>
<evidence type="ECO:0000256" key="5">
    <source>
        <dbReference type="ARBA" id="ARBA00022723"/>
    </source>
</evidence>
<evidence type="ECO:0000256" key="1">
    <source>
        <dbReference type="ARBA" id="ARBA00001971"/>
    </source>
</evidence>
<dbReference type="PRINTS" id="PR00463">
    <property type="entry name" value="EP450I"/>
</dbReference>
<comment type="caution">
    <text evidence="10">The sequence shown here is derived from an EMBL/GenBank/DDBJ whole genome shotgun (WGS) entry which is preliminary data.</text>
</comment>
<evidence type="ECO:0000256" key="4">
    <source>
        <dbReference type="ARBA" id="ARBA00022617"/>
    </source>
</evidence>
<gene>
    <name evidence="10" type="ORF">PHJA_002205500</name>
</gene>
<keyword evidence="6" id="KW-0560">Oxidoreductase</keyword>
<keyword evidence="11" id="KW-1185">Reference proteome</keyword>
<dbReference type="GO" id="GO:0004497">
    <property type="term" value="F:monooxygenase activity"/>
    <property type="evidence" value="ECO:0007669"/>
    <property type="project" value="UniProtKB-KW"/>
</dbReference>
<dbReference type="Pfam" id="PF00067">
    <property type="entry name" value="p450"/>
    <property type="match status" value="1"/>
</dbReference>
<dbReference type="InterPro" id="IPR001128">
    <property type="entry name" value="Cyt_P450"/>
</dbReference>
<keyword evidence="5" id="KW-0479">Metal-binding</keyword>
<protein>
    <submittedName>
        <fullName evidence="10">Flavonoid 3'-monooxygenase</fullName>
    </submittedName>
</protein>
<keyword evidence="7" id="KW-0408">Iron</keyword>
<dbReference type="OrthoDB" id="2789670at2759"/>
<keyword evidence="9" id="KW-0732">Signal</keyword>
<comment type="subcellular location">
    <subcellularLocation>
        <location evidence="2">Membrane</location>
        <topology evidence="2">Single-pass membrane protein</topology>
    </subcellularLocation>
</comment>
<dbReference type="Proteomes" id="UP000653305">
    <property type="component" value="Unassembled WGS sequence"/>
</dbReference>
<reference evidence="10" key="1">
    <citation type="submission" date="2020-07" db="EMBL/GenBank/DDBJ databases">
        <title>Ethylene signaling mediates host invasion by parasitic plants.</title>
        <authorList>
            <person name="Yoshida S."/>
        </authorList>
    </citation>
    <scope>NUCLEOTIDE SEQUENCE</scope>
    <source>
        <strain evidence="10">Okayama</strain>
    </source>
</reference>
<comment type="similarity">
    <text evidence="3">Belongs to the cytochrome P450 family.</text>
</comment>
<dbReference type="SUPFAM" id="SSF48264">
    <property type="entry name" value="Cytochrome P450"/>
    <property type="match status" value="1"/>
</dbReference>
<evidence type="ECO:0000256" key="6">
    <source>
        <dbReference type="ARBA" id="ARBA00023002"/>
    </source>
</evidence>
<evidence type="ECO:0000256" key="9">
    <source>
        <dbReference type="SAM" id="SignalP"/>
    </source>
</evidence>
<dbReference type="EMBL" id="BMAC01000636">
    <property type="protein sequence ID" value="GFQ00616.1"/>
    <property type="molecule type" value="Genomic_DNA"/>
</dbReference>
<dbReference type="PANTHER" id="PTHR47944:SF5">
    <property type="entry name" value="CYTOCHROME P450 71A1-LIKE"/>
    <property type="match status" value="1"/>
</dbReference>
<dbReference type="GO" id="GO:0005506">
    <property type="term" value="F:iron ion binding"/>
    <property type="evidence" value="ECO:0007669"/>
    <property type="project" value="InterPro"/>
</dbReference>
<evidence type="ECO:0000313" key="11">
    <source>
        <dbReference type="Proteomes" id="UP000653305"/>
    </source>
</evidence>
<evidence type="ECO:0000256" key="7">
    <source>
        <dbReference type="ARBA" id="ARBA00023004"/>
    </source>
</evidence>
<name>A0A830D043_9LAMI</name>
<dbReference type="GO" id="GO:0020037">
    <property type="term" value="F:heme binding"/>
    <property type="evidence" value="ECO:0007669"/>
    <property type="project" value="InterPro"/>
</dbReference>
<dbReference type="GO" id="GO:0016705">
    <property type="term" value="F:oxidoreductase activity, acting on paired donors, with incorporation or reduction of molecular oxygen"/>
    <property type="evidence" value="ECO:0007669"/>
    <property type="project" value="InterPro"/>
</dbReference>
<keyword evidence="4" id="KW-0349">Heme</keyword>
<evidence type="ECO:0000256" key="3">
    <source>
        <dbReference type="ARBA" id="ARBA00010617"/>
    </source>
</evidence>
<dbReference type="InterPro" id="IPR002401">
    <property type="entry name" value="Cyt_P450_E_grp-I"/>
</dbReference>
<sequence>MEYSWELLALLFIAALAFIYNPRKPEKKLPPGPRPWPIIGNLNLIGSIPHQSLHSLSRKYGEIMLLKFGKFPVVVASSPEMAKQFLKTHDTVFASRPALAAGKYTAFNHSDMVWAPYGPHWRQARKIYVSELFNAKRLDSFEQIRVEEGRSLLATLFSLSGQPVVLRDHLFNYTLSNICRMVLSDEYFSEMSKHNEKKPSVVTSDELKGMLDEWFLLGGVFNVGDWIPWLSFLDMQVRGGIIGVNLTKFIIPCFRVVSLIWLSNSCS</sequence>
<dbReference type="PANTHER" id="PTHR47944">
    <property type="entry name" value="CYTOCHROME P450 98A9"/>
    <property type="match status" value="1"/>
</dbReference>
<evidence type="ECO:0000256" key="2">
    <source>
        <dbReference type="ARBA" id="ARBA00004167"/>
    </source>
</evidence>
<dbReference type="Gene3D" id="1.10.630.10">
    <property type="entry name" value="Cytochrome P450"/>
    <property type="match status" value="1"/>
</dbReference>
<feature type="chain" id="PRO_5032318024" evidence="9">
    <location>
        <begin position="18"/>
        <end position="267"/>
    </location>
</feature>
<dbReference type="InterPro" id="IPR036396">
    <property type="entry name" value="Cyt_P450_sf"/>
</dbReference>
<evidence type="ECO:0000256" key="8">
    <source>
        <dbReference type="ARBA" id="ARBA00023033"/>
    </source>
</evidence>
<dbReference type="AlphaFoldDB" id="A0A830D043"/>
<dbReference type="GO" id="GO:0016020">
    <property type="term" value="C:membrane"/>
    <property type="evidence" value="ECO:0007669"/>
    <property type="project" value="UniProtKB-SubCell"/>
</dbReference>
<comment type="cofactor">
    <cofactor evidence="1">
        <name>heme</name>
        <dbReference type="ChEBI" id="CHEBI:30413"/>
    </cofactor>
</comment>
<proteinExistence type="inferred from homology"/>
<feature type="signal peptide" evidence="9">
    <location>
        <begin position="1"/>
        <end position="17"/>
    </location>
</feature>